<comment type="caution">
    <text evidence="1">The sequence shown here is derived from an EMBL/GenBank/DDBJ whole genome shotgun (WGS) entry which is preliminary data.</text>
</comment>
<accession>A0ABV2SCP2</accession>
<dbReference type="EMBL" id="JBEWTB010000002">
    <property type="protein sequence ID" value="MET4755528.1"/>
    <property type="molecule type" value="Genomic_DNA"/>
</dbReference>
<name>A0ABV2SCP2_9GAMM</name>
<gene>
    <name evidence="1" type="ORF">V5J35_000720</name>
</gene>
<organism evidence="1 2">
    <name type="scientific">Endozoicomonas lisbonensis</name>
    <dbReference type="NCBI Taxonomy" id="3120522"/>
    <lineage>
        <taxon>Bacteria</taxon>
        <taxon>Pseudomonadati</taxon>
        <taxon>Pseudomonadota</taxon>
        <taxon>Gammaproteobacteria</taxon>
        <taxon>Oceanospirillales</taxon>
        <taxon>Endozoicomonadaceae</taxon>
        <taxon>Endozoicomonas</taxon>
    </lineage>
</organism>
<dbReference type="RefSeq" id="WP_354009945.1">
    <property type="nucleotide sequence ID" value="NZ_JBEWTA010000001.1"/>
</dbReference>
<protein>
    <submittedName>
        <fullName evidence="1">Uncharacterized protein</fullName>
    </submittedName>
</protein>
<proteinExistence type="predicted"/>
<dbReference type="Proteomes" id="UP001549366">
    <property type="component" value="Unassembled WGS sequence"/>
</dbReference>
<evidence type="ECO:0000313" key="2">
    <source>
        <dbReference type="Proteomes" id="UP001549366"/>
    </source>
</evidence>
<reference evidence="1 2" key="1">
    <citation type="submission" date="2024-06" db="EMBL/GenBank/DDBJ databases">
        <title>Genomic Encyclopedia of Type Strains, Phase V (KMG-V): Genome sequencing to study the core and pangenomes of soil and plant-associated prokaryotes.</title>
        <authorList>
            <person name="Whitman W."/>
        </authorList>
    </citation>
    <scope>NUCLEOTIDE SEQUENCE [LARGE SCALE GENOMIC DNA]</scope>
    <source>
        <strain evidence="1 2">NE40</strain>
    </source>
</reference>
<keyword evidence="2" id="KW-1185">Reference proteome</keyword>
<evidence type="ECO:0000313" key="1">
    <source>
        <dbReference type="EMBL" id="MET4755528.1"/>
    </source>
</evidence>
<sequence>MSWLIPCSITLDSPMLPPVPHQIFKNCVHNSIIAILIELRMNWRHDNITNELIKKYRRFISLSCTMNSVIPEAGADCIFVSPVGNSLIGQLITLQVELAIATEYATHHAYPIKRDRHKENSFLAINQFGTQFAKPVYTPLFDAAEVDFYHVIPKKGHLTEEDEAEIARLLQEYVVV</sequence>